<gene>
    <name evidence="1" type="ORF">Pint_20079</name>
</gene>
<keyword evidence="2" id="KW-1185">Reference proteome</keyword>
<evidence type="ECO:0000313" key="2">
    <source>
        <dbReference type="Proteomes" id="UP001163603"/>
    </source>
</evidence>
<evidence type="ECO:0000313" key="1">
    <source>
        <dbReference type="EMBL" id="KAJ0014520.1"/>
    </source>
</evidence>
<accession>A0ACC0XBX3</accession>
<sequence>MASWLQQIEGDESVVLRVTHSNIKTFAADVRFSLQMSVESVKDKLWKKCGTSVDSMRLELYDDTNSKVSDLTDNSRPLGFYSPLDGLVSF</sequence>
<organism evidence="1 2">
    <name type="scientific">Pistacia integerrima</name>
    <dbReference type="NCBI Taxonomy" id="434235"/>
    <lineage>
        <taxon>Eukaryota</taxon>
        <taxon>Viridiplantae</taxon>
        <taxon>Streptophyta</taxon>
        <taxon>Embryophyta</taxon>
        <taxon>Tracheophyta</taxon>
        <taxon>Spermatophyta</taxon>
        <taxon>Magnoliopsida</taxon>
        <taxon>eudicotyledons</taxon>
        <taxon>Gunneridae</taxon>
        <taxon>Pentapetalae</taxon>
        <taxon>rosids</taxon>
        <taxon>malvids</taxon>
        <taxon>Sapindales</taxon>
        <taxon>Anacardiaceae</taxon>
        <taxon>Pistacia</taxon>
    </lineage>
</organism>
<proteinExistence type="predicted"/>
<dbReference type="Proteomes" id="UP001163603">
    <property type="component" value="Chromosome 13"/>
</dbReference>
<name>A0ACC0XBX3_9ROSI</name>
<reference evidence="2" key="1">
    <citation type="journal article" date="2023" name="G3 (Bethesda)">
        <title>Genome assembly and association tests identify interacting loci associated with vigor, precocity, and sex in interspecific pistachio rootstocks.</title>
        <authorList>
            <person name="Palmer W."/>
            <person name="Jacygrad E."/>
            <person name="Sagayaradj S."/>
            <person name="Cavanaugh K."/>
            <person name="Han R."/>
            <person name="Bertier L."/>
            <person name="Beede B."/>
            <person name="Kafkas S."/>
            <person name="Golino D."/>
            <person name="Preece J."/>
            <person name="Michelmore R."/>
        </authorList>
    </citation>
    <scope>NUCLEOTIDE SEQUENCE [LARGE SCALE GENOMIC DNA]</scope>
</reference>
<comment type="caution">
    <text evidence="1">The sequence shown here is derived from an EMBL/GenBank/DDBJ whole genome shotgun (WGS) entry which is preliminary data.</text>
</comment>
<protein>
    <submittedName>
        <fullName evidence="1">Uncharacterized protein</fullName>
    </submittedName>
</protein>
<dbReference type="EMBL" id="CM047748">
    <property type="protein sequence ID" value="KAJ0014520.1"/>
    <property type="molecule type" value="Genomic_DNA"/>
</dbReference>